<keyword evidence="2" id="KW-0808">Transferase</keyword>
<sequence length="260" mass="29086">MKGKLSWAPLDAEPSRVLDIGTGTGIWACDYAEAHPQSEVVGTDLSLIQPDYSPPNCHFVREDAEEEWVHDSPFDYAHARMMTICFKDPAAMIRKIYDNLQPGGWVEYQEIGADQIAADAESEKLIQSTPFSLREYMHRVVQGAANLGRNIDVAPRLEGWMVEAGFVDVTVHQILGPVNAWSSDPVEHRIGFFITQDVIEVVQSASKFYKAYGMTDDEITKFVEGCCRHNKQLTKTDPSRYVVYGRKPCAGEISKSAKPN</sequence>
<protein>
    <submittedName>
        <fullName evidence="2">S-adenosyl-L-methionine-dependent methyltransferase</fullName>
    </submittedName>
</protein>
<dbReference type="InterPro" id="IPR029063">
    <property type="entry name" value="SAM-dependent_MTases_sf"/>
</dbReference>
<comment type="caution">
    <text evidence="2">The sequence shown here is derived from an EMBL/GenBank/DDBJ whole genome shotgun (WGS) entry which is preliminary data.</text>
</comment>
<dbReference type="Proteomes" id="UP001444661">
    <property type="component" value="Unassembled WGS sequence"/>
</dbReference>
<dbReference type="Pfam" id="PF13489">
    <property type="entry name" value="Methyltransf_23"/>
    <property type="match status" value="1"/>
</dbReference>
<dbReference type="GO" id="GO:0008168">
    <property type="term" value="F:methyltransferase activity"/>
    <property type="evidence" value="ECO:0007669"/>
    <property type="project" value="UniProtKB-KW"/>
</dbReference>
<dbReference type="PANTHER" id="PTHR43591:SF10">
    <property type="entry name" value="ABC TRANSMEMBRANE TYPE-1 DOMAIN-CONTAINING PROTEIN-RELATED"/>
    <property type="match status" value="1"/>
</dbReference>
<evidence type="ECO:0000256" key="1">
    <source>
        <dbReference type="ARBA" id="ARBA00038158"/>
    </source>
</evidence>
<accession>A0ABR1TAA5</accession>
<evidence type="ECO:0000313" key="3">
    <source>
        <dbReference type="Proteomes" id="UP001444661"/>
    </source>
</evidence>
<dbReference type="SUPFAM" id="SSF53335">
    <property type="entry name" value="S-adenosyl-L-methionine-dependent methyltransferases"/>
    <property type="match status" value="1"/>
</dbReference>
<organism evidence="2 3">
    <name type="scientific">Apiospora rasikravindrae</name>
    <dbReference type="NCBI Taxonomy" id="990691"/>
    <lineage>
        <taxon>Eukaryota</taxon>
        <taxon>Fungi</taxon>
        <taxon>Dikarya</taxon>
        <taxon>Ascomycota</taxon>
        <taxon>Pezizomycotina</taxon>
        <taxon>Sordariomycetes</taxon>
        <taxon>Xylariomycetidae</taxon>
        <taxon>Amphisphaeriales</taxon>
        <taxon>Apiosporaceae</taxon>
        <taxon>Apiospora</taxon>
    </lineage>
</organism>
<keyword evidence="3" id="KW-1185">Reference proteome</keyword>
<dbReference type="PANTHER" id="PTHR43591">
    <property type="entry name" value="METHYLTRANSFERASE"/>
    <property type="match status" value="1"/>
</dbReference>
<dbReference type="GO" id="GO:0032259">
    <property type="term" value="P:methylation"/>
    <property type="evidence" value="ECO:0007669"/>
    <property type="project" value="UniProtKB-KW"/>
</dbReference>
<gene>
    <name evidence="2" type="ORF">PG993_005974</name>
</gene>
<dbReference type="CDD" id="cd02440">
    <property type="entry name" value="AdoMet_MTases"/>
    <property type="match status" value="1"/>
</dbReference>
<evidence type="ECO:0000313" key="2">
    <source>
        <dbReference type="EMBL" id="KAK8043544.1"/>
    </source>
</evidence>
<reference evidence="2 3" key="1">
    <citation type="submission" date="2023-01" db="EMBL/GenBank/DDBJ databases">
        <title>Analysis of 21 Apiospora genomes using comparative genomics revels a genus with tremendous synthesis potential of carbohydrate active enzymes and secondary metabolites.</title>
        <authorList>
            <person name="Sorensen T."/>
        </authorList>
    </citation>
    <scope>NUCLEOTIDE SEQUENCE [LARGE SCALE GENOMIC DNA]</scope>
    <source>
        <strain evidence="2 3">CBS 33761</strain>
    </source>
</reference>
<comment type="similarity">
    <text evidence="1">Belongs to the methyltransferase superfamily. LaeA methyltransferase family.</text>
</comment>
<proteinExistence type="inferred from homology"/>
<name>A0ABR1TAA5_9PEZI</name>
<dbReference type="EMBL" id="JAQQWK010000004">
    <property type="protein sequence ID" value="KAK8043544.1"/>
    <property type="molecule type" value="Genomic_DNA"/>
</dbReference>
<keyword evidence="2" id="KW-0489">Methyltransferase</keyword>
<dbReference type="Gene3D" id="3.40.50.150">
    <property type="entry name" value="Vaccinia Virus protein VP39"/>
    <property type="match status" value="1"/>
</dbReference>